<proteinExistence type="predicted"/>
<gene>
    <name evidence="1" type="ORF">E2C01_091342</name>
</gene>
<protein>
    <submittedName>
        <fullName evidence="1">Uncharacterized protein</fullName>
    </submittedName>
</protein>
<organism evidence="1 2">
    <name type="scientific">Portunus trituberculatus</name>
    <name type="common">Swimming crab</name>
    <name type="synonym">Neptunus trituberculatus</name>
    <dbReference type="NCBI Taxonomy" id="210409"/>
    <lineage>
        <taxon>Eukaryota</taxon>
        <taxon>Metazoa</taxon>
        <taxon>Ecdysozoa</taxon>
        <taxon>Arthropoda</taxon>
        <taxon>Crustacea</taxon>
        <taxon>Multicrustacea</taxon>
        <taxon>Malacostraca</taxon>
        <taxon>Eumalacostraca</taxon>
        <taxon>Eucarida</taxon>
        <taxon>Decapoda</taxon>
        <taxon>Pleocyemata</taxon>
        <taxon>Brachyura</taxon>
        <taxon>Eubrachyura</taxon>
        <taxon>Portunoidea</taxon>
        <taxon>Portunidae</taxon>
        <taxon>Portuninae</taxon>
        <taxon>Portunus</taxon>
    </lineage>
</organism>
<accession>A0A5B7JUS0</accession>
<keyword evidence="2" id="KW-1185">Reference proteome</keyword>
<evidence type="ECO:0000313" key="1">
    <source>
        <dbReference type="EMBL" id="MPC96104.1"/>
    </source>
</evidence>
<sequence>MGLPHFPRFPDGFSHSLPLAAVSRNDTSIPSRRYQQLISKLVSPRILPLIHSFSTLEIPLMGQTLFSSLTCRLNAR</sequence>
<evidence type="ECO:0000313" key="2">
    <source>
        <dbReference type="Proteomes" id="UP000324222"/>
    </source>
</evidence>
<dbReference type="Proteomes" id="UP000324222">
    <property type="component" value="Unassembled WGS sequence"/>
</dbReference>
<dbReference type="AlphaFoldDB" id="A0A5B7JUS0"/>
<comment type="caution">
    <text evidence="1">The sequence shown here is derived from an EMBL/GenBank/DDBJ whole genome shotgun (WGS) entry which is preliminary data.</text>
</comment>
<name>A0A5B7JUS0_PORTR</name>
<reference evidence="1 2" key="1">
    <citation type="submission" date="2019-05" db="EMBL/GenBank/DDBJ databases">
        <title>Another draft genome of Portunus trituberculatus and its Hox gene families provides insights of decapod evolution.</title>
        <authorList>
            <person name="Jeong J.-H."/>
            <person name="Song I."/>
            <person name="Kim S."/>
            <person name="Choi T."/>
            <person name="Kim D."/>
            <person name="Ryu S."/>
            <person name="Kim W."/>
        </authorList>
    </citation>
    <scope>NUCLEOTIDE SEQUENCE [LARGE SCALE GENOMIC DNA]</scope>
    <source>
        <tissue evidence="1">Muscle</tissue>
    </source>
</reference>
<dbReference type="EMBL" id="VSRR010104654">
    <property type="protein sequence ID" value="MPC96104.1"/>
    <property type="molecule type" value="Genomic_DNA"/>
</dbReference>